<dbReference type="PANTHER" id="PTHR45641">
    <property type="entry name" value="TETRATRICOPEPTIDE REPEAT PROTEIN (AFU_ORTHOLOGUE AFUA_6G03870)"/>
    <property type="match status" value="1"/>
</dbReference>
<sequence length="661" mass="76918">MISKCSKIAETTSEQPVRRFQSVIRNLDEYILTCFDENTVFIKENLAIQKAIRQIIPDLKIFDNSDACVDYLMNFKDRKIVLIICGSYNHCFISLIHHLSHLSAIYVYHPEKEAAKEWNKGYETIKGVFTQIKDLITAICTDQRVHKVSSITCFDKQQDEARDGFERIAANTIAMNIYSTQNTDVSEERDLRNAALMYFQVLIYILLDITSNRNSSAKKDLLDHFKHIYEGSTAEERIIQELENNYRDEEAIRWYTRPTFLYNTLNKALRDFDFKVLFALRFLINDLQRQLAIAHETYLTSYELENPIITVYRGQNISVADLNYLHENIGQFVAMQSFLSTSFDRAVASFFAQAAAPTTDGITCILFEFHLDTRITNTKPYANIKHLSYFRDEEELLLMLGTIFRIEQMEYNELEKTWVAILSLCSEDDYELKELVKHLKNETDEGITSLGNLLQRQGDYERARLYFQQLLLDPSLGDLDRARCYRGLAMVAQALHTYDEAIEYFEKQLELLNTCDDNQEEIGTAYTFLGEVYLFKNDLDQALSYEQKAFDILVPLNAPQLTNVYAIMANIYMQKKDFPQAIVYHEKGLELDYERLPGNHENFGITYANIGATYHLSGDYIKALEYYSKAREIYSKILTPKHQHVLTVEENIRRVKKLINT</sequence>
<gene>
    <name evidence="10" type="ORF">BJG266_LOCUS37232</name>
    <name evidence="11" type="ORF">QVE165_LOCUS54166</name>
</gene>
<evidence type="ECO:0000256" key="9">
    <source>
        <dbReference type="RuleBase" id="RU361228"/>
    </source>
</evidence>
<dbReference type="EMBL" id="CAJNOI010001202">
    <property type="protein sequence ID" value="CAF1393168.1"/>
    <property type="molecule type" value="Genomic_DNA"/>
</dbReference>
<comment type="similarity">
    <text evidence="1 9">Belongs to the Arg-specific ADP-ribosyltransferase family.</text>
</comment>
<evidence type="ECO:0000313" key="10">
    <source>
        <dbReference type="EMBL" id="CAF1393168.1"/>
    </source>
</evidence>
<dbReference type="Pfam" id="PF13424">
    <property type="entry name" value="TPR_12"/>
    <property type="match status" value="2"/>
</dbReference>
<dbReference type="InterPro" id="IPR000768">
    <property type="entry name" value="ART"/>
</dbReference>
<dbReference type="InterPro" id="IPR019734">
    <property type="entry name" value="TPR_rpt"/>
</dbReference>
<evidence type="ECO:0000256" key="7">
    <source>
        <dbReference type="ARBA" id="ARBA00047597"/>
    </source>
</evidence>
<organism evidence="11 12">
    <name type="scientific">Adineta steineri</name>
    <dbReference type="NCBI Taxonomy" id="433720"/>
    <lineage>
        <taxon>Eukaryota</taxon>
        <taxon>Metazoa</taxon>
        <taxon>Spiralia</taxon>
        <taxon>Gnathifera</taxon>
        <taxon>Rotifera</taxon>
        <taxon>Eurotatoria</taxon>
        <taxon>Bdelloidea</taxon>
        <taxon>Adinetida</taxon>
        <taxon>Adinetidae</taxon>
        <taxon>Adineta</taxon>
    </lineage>
</organism>
<keyword evidence="9" id="KW-0521">NADP</keyword>
<dbReference type="AlphaFoldDB" id="A0A816BPJ8"/>
<dbReference type="GO" id="GO:0016779">
    <property type="term" value="F:nucleotidyltransferase activity"/>
    <property type="evidence" value="ECO:0007669"/>
    <property type="project" value="UniProtKB-KW"/>
</dbReference>
<dbReference type="EMBL" id="CAJNOM010001535">
    <property type="protein sequence ID" value="CAF1611798.1"/>
    <property type="molecule type" value="Genomic_DNA"/>
</dbReference>
<dbReference type="Pfam" id="PF13176">
    <property type="entry name" value="TPR_7"/>
    <property type="match status" value="1"/>
</dbReference>
<accession>A0A816BPJ8</accession>
<evidence type="ECO:0000256" key="5">
    <source>
        <dbReference type="ARBA" id="ARBA00022737"/>
    </source>
</evidence>
<keyword evidence="12" id="KW-1185">Reference proteome</keyword>
<dbReference type="Proteomes" id="UP000663832">
    <property type="component" value="Unassembled WGS sequence"/>
</dbReference>
<name>A0A816BPJ8_9BILA</name>
<reference evidence="11" key="1">
    <citation type="submission" date="2021-02" db="EMBL/GenBank/DDBJ databases">
        <authorList>
            <person name="Nowell W R."/>
        </authorList>
    </citation>
    <scope>NUCLEOTIDE SEQUENCE</scope>
</reference>
<protein>
    <recommendedName>
        <fullName evidence="9">NAD(P)(+)--arginine ADP-ribosyltransferase</fullName>
        <ecNumber evidence="9">2.4.2.31</ecNumber>
    </recommendedName>
    <alternativeName>
        <fullName evidence="9">Mono(ADP-ribosyl)transferase</fullName>
    </alternativeName>
</protein>
<feature type="repeat" description="TPR" evidence="8">
    <location>
        <begin position="562"/>
        <end position="595"/>
    </location>
</feature>
<dbReference type="PANTHER" id="PTHR45641:SF19">
    <property type="entry name" value="NEPHROCYSTIN-3"/>
    <property type="match status" value="1"/>
</dbReference>
<comment type="catalytic activity">
    <reaction evidence="7 9">
        <text>L-arginyl-[protein] + NAD(+) = N(omega)-(ADP-D-ribosyl)-L-arginyl-[protein] + nicotinamide + H(+)</text>
        <dbReference type="Rhea" id="RHEA:19149"/>
        <dbReference type="Rhea" id="RHEA-COMP:10532"/>
        <dbReference type="Rhea" id="RHEA-COMP:15087"/>
        <dbReference type="ChEBI" id="CHEBI:15378"/>
        <dbReference type="ChEBI" id="CHEBI:17154"/>
        <dbReference type="ChEBI" id="CHEBI:29965"/>
        <dbReference type="ChEBI" id="CHEBI:57540"/>
        <dbReference type="ChEBI" id="CHEBI:142554"/>
        <dbReference type="EC" id="2.4.2.31"/>
    </reaction>
</comment>
<evidence type="ECO:0000256" key="8">
    <source>
        <dbReference type="PROSITE-ProRule" id="PRU00339"/>
    </source>
</evidence>
<dbReference type="GO" id="GO:0106274">
    <property type="term" value="F:NAD+-protein-arginine ADP-ribosyltransferase activity"/>
    <property type="evidence" value="ECO:0007669"/>
    <property type="project" value="UniProtKB-EC"/>
</dbReference>
<dbReference type="SUPFAM" id="SSF56399">
    <property type="entry name" value="ADP-ribosylation"/>
    <property type="match status" value="1"/>
</dbReference>
<keyword evidence="5" id="KW-0677">Repeat</keyword>
<feature type="repeat" description="TPR" evidence="8">
    <location>
        <begin position="604"/>
        <end position="637"/>
    </location>
</feature>
<dbReference type="Proteomes" id="UP000663877">
    <property type="component" value="Unassembled WGS sequence"/>
</dbReference>
<dbReference type="SUPFAM" id="SSF48452">
    <property type="entry name" value="TPR-like"/>
    <property type="match status" value="1"/>
</dbReference>
<dbReference type="EC" id="2.4.2.31" evidence="9"/>
<dbReference type="Pfam" id="PF01129">
    <property type="entry name" value="ART"/>
    <property type="match status" value="1"/>
</dbReference>
<keyword evidence="3 9" id="KW-0808">Transferase</keyword>
<evidence type="ECO:0000256" key="3">
    <source>
        <dbReference type="ARBA" id="ARBA00022679"/>
    </source>
</evidence>
<dbReference type="PROSITE" id="PS51996">
    <property type="entry name" value="TR_MART"/>
    <property type="match status" value="1"/>
</dbReference>
<dbReference type="Gene3D" id="3.90.176.10">
    <property type="entry name" value="Toxin ADP-ribosyltransferase, Chain A, domain 1"/>
    <property type="match status" value="1"/>
</dbReference>
<keyword evidence="6 8" id="KW-0802">TPR repeat</keyword>
<evidence type="ECO:0000313" key="12">
    <source>
        <dbReference type="Proteomes" id="UP000663832"/>
    </source>
</evidence>
<keyword evidence="2 9" id="KW-0328">Glycosyltransferase</keyword>
<evidence type="ECO:0000256" key="6">
    <source>
        <dbReference type="ARBA" id="ARBA00022803"/>
    </source>
</evidence>
<evidence type="ECO:0000256" key="4">
    <source>
        <dbReference type="ARBA" id="ARBA00022695"/>
    </source>
</evidence>
<dbReference type="Gene3D" id="1.25.40.10">
    <property type="entry name" value="Tetratricopeptide repeat domain"/>
    <property type="match status" value="2"/>
</dbReference>
<evidence type="ECO:0000313" key="11">
    <source>
        <dbReference type="EMBL" id="CAF1611798.1"/>
    </source>
</evidence>
<feature type="repeat" description="TPR" evidence="8">
    <location>
        <begin position="482"/>
        <end position="515"/>
    </location>
</feature>
<comment type="caution">
    <text evidence="11">The sequence shown here is derived from an EMBL/GenBank/DDBJ whole genome shotgun (WGS) entry which is preliminary data.</text>
</comment>
<evidence type="ECO:0000256" key="1">
    <source>
        <dbReference type="ARBA" id="ARBA00009558"/>
    </source>
</evidence>
<dbReference type="OrthoDB" id="1658288at2759"/>
<keyword evidence="4" id="KW-0548">Nucleotidyltransferase</keyword>
<dbReference type="InterPro" id="IPR011990">
    <property type="entry name" value="TPR-like_helical_dom_sf"/>
</dbReference>
<evidence type="ECO:0000256" key="2">
    <source>
        <dbReference type="ARBA" id="ARBA00022676"/>
    </source>
</evidence>
<dbReference type="PROSITE" id="PS50005">
    <property type="entry name" value="TPR"/>
    <property type="match status" value="3"/>
</dbReference>
<dbReference type="SMART" id="SM00028">
    <property type="entry name" value="TPR"/>
    <property type="match status" value="5"/>
</dbReference>
<keyword evidence="9" id="KW-0520">NAD</keyword>
<proteinExistence type="inferred from homology"/>